<dbReference type="InterPro" id="IPR000182">
    <property type="entry name" value="GNAT_dom"/>
</dbReference>
<dbReference type="InterPro" id="IPR016181">
    <property type="entry name" value="Acyl_CoA_acyltransferase"/>
</dbReference>
<dbReference type="PATRIC" id="fig|1217715.3.peg.3324"/>
<dbReference type="Pfam" id="PF13508">
    <property type="entry name" value="Acetyltransf_7"/>
    <property type="match status" value="1"/>
</dbReference>
<name>N8Q4Y7_9GAMM</name>
<dbReference type="InterPro" id="IPR050276">
    <property type="entry name" value="MshD_Acetyltransferase"/>
</dbReference>
<dbReference type="AlphaFoldDB" id="N8Q4Y7"/>
<dbReference type="CDD" id="cd04301">
    <property type="entry name" value="NAT_SF"/>
    <property type="match status" value="1"/>
</dbReference>
<organism evidence="2 3">
    <name type="scientific">Acinetobacter bohemicus ANC 3994</name>
    <dbReference type="NCBI Taxonomy" id="1217715"/>
    <lineage>
        <taxon>Bacteria</taxon>
        <taxon>Pseudomonadati</taxon>
        <taxon>Pseudomonadota</taxon>
        <taxon>Gammaproteobacteria</taxon>
        <taxon>Moraxellales</taxon>
        <taxon>Moraxellaceae</taxon>
        <taxon>Acinetobacter</taxon>
    </lineage>
</organism>
<dbReference type="RefSeq" id="WP_004650085.1">
    <property type="nucleotide sequence ID" value="NZ_KB849168.1"/>
</dbReference>
<evidence type="ECO:0000313" key="3">
    <source>
        <dbReference type="Proteomes" id="UP000013086"/>
    </source>
</evidence>
<feature type="domain" description="N-acetyltransferase" evidence="1">
    <location>
        <begin position="4"/>
        <end position="147"/>
    </location>
</feature>
<dbReference type="Gene3D" id="3.40.630.30">
    <property type="match status" value="1"/>
</dbReference>
<accession>N8Q4Y7</accession>
<proteinExistence type="predicted"/>
<protein>
    <recommendedName>
        <fullName evidence="1">N-acetyltransferase domain-containing protein</fullName>
    </recommendedName>
</protein>
<dbReference type="Proteomes" id="UP000013086">
    <property type="component" value="Unassembled WGS sequence"/>
</dbReference>
<gene>
    <name evidence="2" type="ORF">F994_03401</name>
</gene>
<dbReference type="PANTHER" id="PTHR43617">
    <property type="entry name" value="L-AMINO ACID N-ACETYLTRANSFERASE"/>
    <property type="match status" value="1"/>
</dbReference>
<reference evidence="2 3" key="1">
    <citation type="submission" date="2013-02" db="EMBL/GenBank/DDBJ databases">
        <title>The Genome Sequence of Acinetobacter sp. ANC 3994.</title>
        <authorList>
            <consortium name="The Broad Institute Genome Sequencing Platform"/>
            <consortium name="The Broad Institute Genome Sequencing Center for Infectious Disease"/>
            <person name="Cerqueira G."/>
            <person name="Feldgarden M."/>
            <person name="Courvalin P."/>
            <person name="Perichon B."/>
            <person name="Grillot-Courvalin C."/>
            <person name="Clermont D."/>
            <person name="Rocha E."/>
            <person name="Yoon E.-J."/>
            <person name="Nemec A."/>
            <person name="Walker B."/>
            <person name="Young S.K."/>
            <person name="Zeng Q."/>
            <person name="Gargeya S."/>
            <person name="Fitzgerald M."/>
            <person name="Haas B."/>
            <person name="Abouelleil A."/>
            <person name="Alvarado L."/>
            <person name="Arachchi H.M."/>
            <person name="Berlin A.M."/>
            <person name="Chapman S.B."/>
            <person name="Dewar J."/>
            <person name="Goldberg J."/>
            <person name="Griggs A."/>
            <person name="Gujja S."/>
            <person name="Hansen M."/>
            <person name="Howarth C."/>
            <person name="Imamovic A."/>
            <person name="Larimer J."/>
            <person name="McCowan C."/>
            <person name="Murphy C."/>
            <person name="Neiman D."/>
            <person name="Pearson M."/>
            <person name="Priest M."/>
            <person name="Roberts A."/>
            <person name="Saif S."/>
            <person name="Shea T."/>
            <person name="Sisk P."/>
            <person name="Sykes S."/>
            <person name="Wortman J."/>
            <person name="Nusbaum C."/>
            <person name="Birren B."/>
        </authorList>
    </citation>
    <scope>NUCLEOTIDE SEQUENCE [LARGE SCALE GENOMIC DNA]</scope>
    <source>
        <strain evidence="2 3">ANC 3994</strain>
    </source>
</reference>
<dbReference type="PANTHER" id="PTHR43617:SF2">
    <property type="entry name" value="UPF0039 PROTEIN SLL0451"/>
    <property type="match status" value="1"/>
</dbReference>
<comment type="caution">
    <text evidence="2">The sequence shown here is derived from an EMBL/GenBank/DDBJ whole genome shotgun (WGS) entry which is preliminary data.</text>
</comment>
<dbReference type="PROSITE" id="PS51186">
    <property type="entry name" value="GNAT"/>
    <property type="match status" value="1"/>
</dbReference>
<dbReference type="GO" id="GO:0016747">
    <property type="term" value="F:acyltransferase activity, transferring groups other than amino-acyl groups"/>
    <property type="evidence" value="ECO:0007669"/>
    <property type="project" value="InterPro"/>
</dbReference>
<dbReference type="EMBL" id="APOH01000028">
    <property type="protein sequence ID" value="ENU18278.1"/>
    <property type="molecule type" value="Genomic_DNA"/>
</dbReference>
<evidence type="ECO:0000313" key="2">
    <source>
        <dbReference type="EMBL" id="ENU18278.1"/>
    </source>
</evidence>
<dbReference type="OrthoDB" id="9797178at2"/>
<sequence length="168" mass="18144">MQNLIIRNESLADHAAISHVIEQAFKDQQYSSHAEQFIVHALRDAQQLTISLVAVLNQDVVGHIAISPVSISSGVDGWFGLGPIAVSPEWQHHGMGSALMQAALKQLEAMGAAGCVVLGDPHFYAQFGFQPINNLILEDVPAEYFQALSFDGKFPQGTVTYHAAFSAT</sequence>
<evidence type="ECO:0000259" key="1">
    <source>
        <dbReference type="PROSITE" id="PS51186"/>
    </source>
</evidence>
<dbReference type="HOGENOM" id="CLU_081840_2_0_6"/>
<dbReference type="SUPFAM" id="SSF55729">
    <property type="entry name" value="Acyl-CoA N-acyltransferases (Nat)"/>
    <property type="match status" value="1"/>
</dbReference>
<dbReference type="eggNOG" id="COG3153">
    <property type="taxonomic scope" value="Bacteria"/>
</dbReference>